<protein>
    <recommendedName>
        <fullName evidence="5">Type 4a pilus biogenesis protein PilO</fullName>
    </recommendedName>
</protein>
<gene>
    <name evidence="3" type="ORF">FME95_07130</name>
</gene>
<comment type="caution">
    <text evidence="3">The sequence shown here is derived from an EMBL/GenBank/DDBJ whole genome shotgun (WGS) entry which is preliminary data.</text>
</comment>
<keyword evidence="2" id="KW-0472">Membrane</keyword>
<reference evidence="3 4" key="1">
    <citation type="submission" date="2019-07" db="EMBL/GenBank/DDBJ databases">
        <title>Reinekea sp. strain SSH23 genome sequencing and assembly.</title>
        <authorList>
            <person name="Kim I."/>
        </authorList>
    </citation>
    <scope>NUCLEOTIDE SEQUENCE [LARGE SCALE GENOMIC DNA]</scope>
    <source>
        <strain evidence="3 4">SSH23</strain>
    </source>
</reference>
<dbReference type="EMBL" id="VKAD01000001">
    <property type="protein sequence ID" value="TXR54301.1"/>
    <property type="molecule type" value="Genomic_DNA"/>
</dbReference>
<evidence type="ECO:0000313" key="4">
    <source>
        <dbReference type="Proteomes" id="UP000321764"/>
    </source>
</evidence>
<dbReference type="Proteomes" id="UP000321764">
    <property type="component" value="Unassembled WGS sequence"/>
</dbReference>
<keyword evidence="2" id="KW-0812">Transmembrane</keyword>
<keyword evidence="2" id="KW-1133">Transmembrane helix</keyword>
<dbReference type="AlphaFoldDB" id="A0A5C8ZAU1"/>
<sequence>MPYKKIYSLRLSIDRLNIRERIMVMLACFILIIALGHGLVMLFKLNQVAALEANLAQKQQATVSYDTALASLKASTNNPNVMALRRSNERLAERIEAIEKKFKSIETSLISPGQMISLLRQLLEKENQLALKSFEVLPVVPVEAQSTGVRLFYQHSIAIELEGTFESLTQYLTEIETLDADLFWDNLSVETENFPTLNIKLQVHTLSRNERWLRV</sequence>
<feature type="transmembrane region" description="Helical" evidence="2">
    <location>
        <begin position="21"/>
        <end position="43"/>
    </location>
</feature>
<accession>A0A5C8ZAU1</accession>
<evidence type="ECO:0000313" key="3">
    <source>
        <dbReference type="EMBL" id="TXR54301.1"/>
    </source>
</evidence>
<keyword evidence="4" id="KW-1185">Reference proteome</keyword>
<dbReference type="OrthoDB" id="9151209at2"/>
<dbReference type="RefSeq" id="WP_147713699.1">
    <property type="nucleotide sequence ID" value="NZ_VKAD01000001.1"/>
</dbReference>
<keyword evidence="1" id="KW-0175">Coiled coil</keyword>
<evidence type="ECO:0000256" key="1">
    <source>
        <dbReference type="SAM" id="Coils"/>
    </source>
</evidence>
<organism evidence="3 4">
    <name type="scientific">Reinekea thalattae</name>
    <dbReference type="NCBI Taxonomy" id="2593301"/>
    <lineage>
        <taxon>Bacteria</taxon>
        <taxon>Pseudomonadati</taxon>
        <taxon>Pseudomonadota</taxon>
        <taxon>Gammaproteobacteria</taxon>
        <taxon>Oceanospirillales</taxon>
        <taxon>Saccharospirillaceae</taxon>
        <taxon>Reinekea</taxon>
    </lineage>
</organism>
<feature type="coiled-coil region" evidence="1">
    <location>
        <begin position="81"/>
        <end position="108"/>
    </location>
</feature>
<name>A0A5C8ZAU1_9GAMM</name>
<evidence type="ECO:0000256" key="2">
    <source>
        <dbReference type="SAM" id="Phobius"/>
    </source>
</evidence>
<proteinExistence type="predicted"/>
<evidence type="ECO:0008006" key="5">
    <source>
        <dbReference type="Google" id="ProtNLM"/>
    </source>
</evidence>